<keyword evidence="1" id="KW-0812">Transmembrane</keyword>
<dbReference type="InterPro" id="IPR052173">
    <property type="entry name" value="Beta-lactam_resp_regulator"/>
</dbReference>
<reference evidence="3 4" key="1">
    <citation type="submission" date="2024-06" db="EMBL/GenBank/DDBJ databases">
        <title>Sorghum-associated microbial communities from plants grown in Nebraska, USA.</title>
        <authorList>
            <person name="Schachtman D."/>
        </authorList>
    </citation>
    <scope>NUCLEOTIDE SEQUENCE [LARGE SCALE GENOMIC DNA]</scope>
    <source>
        <strain evidence="3 4">1073</strain>
    </source>
</reference>
<organism evidence="3 4">
    <name type="scientific">Dyella japonica</name>
    <dbReference type="NCBI Taxonomy" id="231455"/>
    <lineage>
        <taxon>Bacteria</taxon>
        <taxon>Pseudomonadati</taxon>
        <taxon>Pseudomonadota</taxon>
        <taxon>Gammaproteobacteria</taxon>
        <taxon>Lysobacterales</taxon>
        <taxon>Rhodanobacteraceae</taxon>
        <taxon>Dyella</taxon>
    </lineage>
</organism>
<dbReference type="Proteomes" id="UP001549184">
    <property type="component" value="Unassembled WGS sequence"/>
</dbReference>
<dbReference type="InterPro" id="IPR008756">
    <property type="entry name" value="Peptidase_M56"/>
</dbReference>
<keyword evidence="1" id="KW-0472">Membrane</keyword>
<keyword evidence="4" id="KW-1185">Reference proteome</keyword>
<feature type="transmembrane region" description="Helical" evidence="1">
    <location>
        <begin position="91"/>
        <end position="114"/>
    </location>
</feature>
<dbReference type="EMBL" id="JBEPMU010000003">
    <property type="protein sequence ID" value="MET3652579.1"/>
    <property type="molecule type" value="Genomic_DNA"/>
</dbReference>
<accession>A0ABV2JXJ9</accession>
<feature type="transmembrane region" description="Helical" evidence="1">
    <location>
        <begin position="282"/>
        <end position="302"/>
    </location>
</feature>
<dbReference type="PANTHER" id="PTHR34978">
    <property type="entry name" value="POSSIBLE SENSOR-TRANSDUCER PROTEIN BLAR"/>
    <property type="match status" value="1"/>
</dbReference>
<dbReference type="CDD" id="cd07341">
    <property type="entry name" value="M56_BlaR1_MecR1_like"/>
    <property type="match status" value="1"/>
</dbReference>
<dbReference type="RefSeq" id="WP_354013980.1">
    <property type="nucleotide sequence ID" value="NZ_JBEPMU010000003.1"/>
</dbReference>
<comment type="caution">
    <text evidence="3">The sequence shown here is derived from an EMBL/GenBank/DDBJ whole genome shotgun (WGS) entry which is preliminary data.</text>
</comment>
<feature type="transmembrane region" description="Helical" evidence="1">
    <location>
        <begin position="42"/>
        <end position="60"/>
    </location>
</feature>
<gene>
    <name evidence="3" type="ORF">ABIC75_002311</name>
</gene>
<proteinExistence type="predicted"/>
<dbReference type="Pfam" id="PF05569">
    <property type="entry name" value="Peptidase_M56"/>
    <property type="match status" value="1"/>
</dbReference>
<feature type="transmembrane region" description="Helical" evidence="1">
    <location>
        <begin position="6"/>
        <end position="30"/>
    </location>
</feature>
<evidence type="ECO:0000313" key="4">
    <source>
        <dbReference type="Proteomes" id="UP001549184"/>
    </source>
</evidence>
<evidence type="ECO:0000259" key="2">
    <source>
        <dbReference type="Pfam" id="PF05569"/>
    </source>
</evidence>
<feature type="domain" description="Peptidase M56" evidence="2">
    <location>
        <begin position="10"/>
        <end position="271"/>
    </location>
</feature>
<protein>
    <submittedName>
        <fullName evidence="3">Beta-lactamase regulating signal transducer with metallopeptidase domain</fullName>
    </submittedName>
</protein>
<sequence length="552" mass="60049">MSSPELISAMWKVLLALTVGLCVVLALRGLCRRWLGAERACLLWWLPWLAVAVSQLPHAVGAVQSGWPAVVVTMTSAASYWQAPVAVESAWTWQALIPMVWLLGIAFLVTRMVVSQRRYRRQLRGATSIIGTAIHADVLRASRNDIGPALVGIWRPSIVVPHDFDRRYDAREQALVLAHEAAHASRRDVWWSLCAQLTVTLCWFHPLVWYALRAFHLDQELACDAAVLRMHAGQHRAYAQAMLKTQSTSMSLPIGCSWSVRHPMTERIAMLKQLPPGRARRVAGRVTLSMIVLILSGGIYAATANDSATFQPAQSTVDDAYHAWQHAREAYIAYLRRGGDKGRASNATLGLPAADSGQFGKTVKRLDVEAGGGFALALADARGNDAGHLDFFVFPVPDAASNYSWKCTSADIPTIQSLHPECRYAPQPSAAEQASAAKRGHRLKVELGVNGKPPRLHADVCLKDGGHYETIQGGVDPLPAWKVKLGVAEAAEGQLEVKAEISGGSLDKTVYPAIRMPPGQTGTIQLGEKVADEHGRTEDRTLKMDLTPGAGC</sequence>
<dbReference type="PANTHER" id="PTHR34978:SF3">
    <property type="entry name" value="SLR0241 PROTEIN"/>
    <property type="match status" value="1"/>
</dbReference>
<name>A0ABV2JXJ9_9GAMM</name>
<evidence type="ECO:0000313" key="3">
    <source>
        <dbReference type="EMBL" id="MET3652579.1"/>
    </source>
</evidence>
<keyword evidence="1" id="KW-1133">Transmembrane helix</keyword>
<evidence type="ECO:0000256" key="1">
    <source>
        <dbReference type="SAM" id="Phobius"/>
    </source>
</evidence>